<dbReference type="InterPro" id="IPR016181">
    <property type="entry name" value="Acyl_CoA_acyltransferase"/>
</dbReference>
<dbReference type="GO" id="GO:0016746">
    <property type="term" value="F:acyltransferase activity"/>
    <property type="evidence" value="ECO:0007669"/>
    <property type="project" value="UniProtKB-KW"/>
</dbReference>
<organism evidence="2 3">
    <name type="scientific">Saccharothrix xinjiangensis</name>
    <dbReference type="NCBI Taxonomy" id="204798"/>
    <lineage>
        <taxon>Bacteria</taxon>
        <taxon>Bacillati</taxon>
        <taxon>Actinomycetota</taxon>
        <taxon>Actinomycetes</taxon>
        <taxon>Pseudonocardiales</taxon>
        <taxon>Pseudonocardiaceae</taxon>
        <taxon>Saccharothrix</taxon>
    </lineage>
</organism>
<comment type="caution">
    <text evidence="2">The sequence shown here is derived from an EMBL/GenBank/DDBJ whole genome shotgun (WGS) entry which is preliminary data.</text>
</comment>
<dbReference type="RefSeq" id="WP_344044100.1">
    <property type="nucleotide sequence ID" value="NZ_BAAAKE010000059.1"/>
</dbReference>
<reference evidence="3" key="1">
    <citation type="journal article" date="2019" name="Int. J. Syst. Evol. Microbiol.">
        <title>The Global Catalogue of Microorganisms (GCM) 10K type strain sequencing project: providing services to taxonomists for standard genome sequencing and annotation.</title>
        <authorList>
            <consortium name="The Broad Institute Genomics Platform"/>
            <consortium name="The Broad Institute Genome Sequencing Center for Infectious Disease"/>
            <person name="Wu L."/>
            <person name="Ma J."/>
        </authorList>
    </citation>
    <scope>NUCLEOTIDE SEQUENCE [LARGE SCALE GENOMIC DNA]</scope>
    <source>
        <strain evidence="3">KCTC 12848</strain>
    </source>
</reference>
<proteinExistence type="predicted"/>
<protein>
    <submittedName>
        <fullName evidence="2">GNAT family N-acetyltransferase</fullName>
        <ecNumber evidence="2">2.3.-.-</ecNumber>
    </submittedName>
</protein>
<evidence type="ECO:0000259" key="1">
    <source>
        <dbReference type="PROSITE" id="PS51186"/>
    </source>
</evidence>
<sequence length="196" mass="22418">MATEARYLIRQGRTADRDEVADMIRARAAWMRDRGYRRWTGWDRNAEELAVQLGDPRWPTWVLCDAEDGTVGITTAAQDTPLLGWSEHERAESAVFLQSTVTDPRHAGRGLGILIAFWALDHAARQGRDWVRRGVLTIGEDNRGLLRYYRSQGWRVVRAGAHPRRREVTVWSLQRPAERQPNLDGVVIRQPTLPAN</sequence>
<dbReference type="EC" id="2.3.-.-" evidence="2"/>
<dbReference type="EMBL" id="JBHSJB010000040">
    <property type="protein sequence ID" value="MFC5059219.1"/>
    <property type="molecule type" value="Genomic_DNA"/>
</dbReference>
<evidence type="ECO:0000313" key="2">
    <source>
        <dbReference type="EMBL" id="MFC5059219.1"/>
    </source>
</evidence>
<gene>
    <name evidence="2" type="ORF">ACFPFM_36355</name>
</gene>
<dbReference type="Gene3D" id="3.40.630.30">
    <property type="match status" value="1"/>
</dbReference>
<evidence type="ECO:0000313" key="3">
    <source>
        <dbReference type="Proteomes" id="UP001595833"/>
    </source>
</evidence>
<accession>A0ABV9YCX6</accession>
<feature type="domain" description="N-acetyltransferase" evidence="1">
    <location>
        <begin position="7"/>
        <end position="176"/>
    </location>
</feature>
<keyword evidence="2" id="KW-0012">Acyltransferase</keyword>
<dbReference type="Proteomes" id="UP001595833">
    <property type="component" value="Unassembled WGS sequence"/>
</dbReference>
<dbReference type="PROSITE" id="PS51186">
    <property type="entry name" value="GNAT"/>
    <property type="match status" value="1"/>
</dbReference>
<keyword evidence="3" id="KW-1185">Reference proteome</keyword>
<dbReference type="InterPro" id="IPR000182">
    <property type="entry name" value="GNAT_dom"/>
</dbReference>
<name>A0ABV9YCX6_9PSEU</name>
<keyword evidence="2" id="KW-0808">Transferase</keyword>
<dbReference type="SUPFAM" id="SSF55729">
    <property type="entry name" value="Acyl-CoA N-acyltransferases (Nat)"/>
    <property type="match status" value="1"/>
</dbReference>